<comment type="catalytic activity">
    <reaction evidence="11">
        <text>guanosine + phosphate = alpha-D-ribose 1-phosphate + guanine</text>
        <dbReference type="Rhea" id="RHEA:13233"/>
        <dbReference type="ChEBI" id="CHEBI:16235"/>
        <dbReference type="ChEBI" id="CHEBI:16750"/>
        <dbReference type="ChEBI" id="CHEBI:43474"/>
        <dbReference type="ChEBI" id="CHEBI:57720"/>
        <dbReference type="EC" id="2.4.2.1"/>
    </reaction>
</comment>
<evidence type="ECO:0000256" key="3">
    <source>
        <dbReference type="ARBA" id="ARBA00011886"/>
    </source>
</evidence>
<evidence type="ECO:0000313" key="17">
    <source>
        <dbReference type="RefSeq" id="XP_055879890.1"/>
    </source>
</evidence>
<evidence type="ECO:0000256" key="10">
    <source>
        <dbReference type="ARBA" id="ARBA00023950"/>
    </source>
</evidence>
<comment type="pathway">
    <text evidence="1 12">Purine metabolism; purine nucleoside salvage.</text>
</comment>
<proteinExistence type="inferred from homology"/>
<evidence type="ECO:0000313" key="20">
    <source>
        <dbReference type="RefSeq" id="XP_055879893.1"/>
    </source>
</evidence>
<comment type="function">
    <text evidence="12">The purine nucleoside phosphorylases catalyze the phosphorolytic breakdown of the N-glycosidic bond in the beta-(deoxy)ribonucleoside molecules, with the formation of the corresponding free purine bases and pentose-1-phosphate.</text>
</comment>
<dbReference type="UniPathway" id="UPA00606"/>
<evidence type="ECO:0000256" key="2">
    <source>
        <dbReference type="ARBA" id="ARBA00006751"/>
    </source>
</evidence>
<dbReference type="EnsemblMetazoa" id="BGLB012714-RB">
    <property type="protein sequence ID" value="BGLB012714-PB"/>
    <property type="gene ID" value="BGLB012714"/>
</dbReference>
<evidence type="ECO:0000256" key="8">
    <source>
        <dbReference type="ARBA" id="ARBA00023918"/>
    </source>
</evidence>
<comment type="catalytic activity">
    <reaction evidence="10">
        <text>2'-deoxyinosine + phosphate = 2-deoxy-alpha-D-ribose 1-phosphate + hypoxanthine</text>
        <dbReference type="Rhea" id="RHEA:27750"/>
        <dbReference type="ChEBI" id="CHEBI:17368"/>
        <dbReference type="ChEBI" id="CHEBI:28997"/>
        <dbReference type="ChEBI" id="CHEBI:43474"/>
        <dbReference type="ChEBI" id="CHEBI:57259"/>
        <dbReference type="EC" id="2.4.2.1"/>
    </reaction>
</comment>
<dbReference type="SUPFAM" id="SSF53167">
    <property type="entry name" value="Purine and uridine phosphorylases"/>
    <property type="match status" value="1"/>
</dbReference>
<dbReference type="Proteomes" id="UP001165740">
    <property type="component" value="Chromosome 3"/>
</dbReference>
<dbReference type="Proteomes" id="UP000076420">
    <property type="component" value="Unassembled WGS sequence"/>
</dbReference>
<dbReference type="GO" id="GO:0006166">
    <property type="term" value="P:purine ribonucleoside salvage"/>
    <property type="evidence" value="ECO:0007669"/>
    <property type="project" value="UniProtKB-KW"/>
</dbReference>
<evidence type="ECO:0000256" key="7">
    <source>
        <dbReference type="ARBA" id="ARBA00022726"/>
    </source>
</evidence>
<evidence type="ECO:0000313" key="16">
    <source>
        <dbReference type="Proteomes" id="UP001165740"/>
    </source>
</evidence>
<comment type="catalytic activity">
    <reaction evidence="9">
        <text>2'-deoxyguanosine + phosphate = 2-deoxy-alpha-D-ribose 1-phosphate + guanine</text>
        <dbReference type="Rhea" id="RHEA:27738"/>
        <dbReference type="ChEBI" id="CHEBI:16235"/>
        <dbReference type="ChEBI" id="CHEBI:17172"/>
        <dbReference type="ChEBI" id="CHEBI:43474"/>
        <dbReference type="ChEBI" id="CHEBI:57259"/>
        <dbReference type="EC" id="2.4.2.1"/>
    </reaction>
</comment>
<dbReference type="GO" id="GO:0005737">
    <property type="term" value="C:cytoplasm"/>
    <property type="evidence" value="ECO:0007669"/>
    <property type="project" value="TreeGrafter"/>
</dbReference>
<evidence type="ECO:0000313" key="15">
    <source>
        <dbReference type="Proteomes" id="UP000076420"/>
    </source>
</evidence>
<dbReference type="GO" id="GO:0004731">
    <property type="term" value="F:purine-nucleoside phosphorylase activity"/>
    <property type="evidence" value="ECO:0007669"/>
    <property type="project" value="UniProtKB-EC"/>
</dbReference>
<keyword evidence="6 12" id="KW-0808">Transferase</keyword>
<reference evidence="17 18" key="2">
    <citation type="submission" date="2025-04" db="UniProtKB">
        <authorList>
            <consortium name="RefSeq"/>
        </authorList>
    </citation>
    <scope>IDENTIFICATION</scope>
</reference>
<dbReference type="RefSeq" id="XP_055879892.1">
    <property type="nucleotide sequence ID" value="XM_056023917.1"/>
</dbReference>
<evidence type="ECO:0000313" key="14">
    <source>
        <dbReference type="EnsemblMetazoa" id="BGLB012714-PB"/>
    </source>
</evidence>
<dbReference type="InterPro" id="IPR035994">
    <property type="entry name" value="Nucleoside_phosphorylase_sf"/>
</dbReference>
<dbReference type="EC" id="2.4.2.1" evidence="3 12"/>
<evidence type="ECO:0000256" key="5">
    <source>
        <dbReference type="ARBA" id="ARBA00022676"/>
    </source>
</evidence>
<keyword evidence="16" id="KW-1185">Reference proteome</keyword>
<comment type="catalytic activity">
    <reaction evidence="8">
        <text>inosine + phosphate = alpha-D-ribose 1-phosphate + hypoxanthine</text>
        <dbReference type="Rhea" id="RHEA:27646"/>
        <dbReference type="ChEBI" id="CHEBI:17368"/>
        <dbReference type="ChEBI" id="CHEBI:17596"/>
        <dbReference type="ChEBI" id="CHEBI:43474"/>
        <dbReference type="ChEBI" id="CHEBI:57720"/>
        <dbReference type="EC" id="2.4.2.1"/>
    </reaction>
</comment>
<dbReference type="KEGG" id="bgt:106050162"/>
<evidence type="ECO:0000256" key="6">
    <source>
        <dbReference type="ARBA" id="ARBA00022679"/>
    </source>
</evidence>
<dbReference type="FunFam" id="3.40.50.1580:FF:000004">
    <property type="entry name" value="Purine nucleoside phosphorylase"/>
    <property type="match status" value="1"/>
</dbReference>
<dbReference type="VEuPathDB" id="VectorBase:BGLB012714"/>
<feature type="domain" description="Nucleoside phosphorylase" evidence="13">
    <location>
        <begin position="34"/>
        <end position="279"/>
    </location>
</feature>
<dbReference type="InterPro" id="IPR018099">
    <property type="entry name" value="Purine_phosphorylase-2_CS"/>
</dbReference>
<dbReference type="Pfam" id="PF01048">
    <property type="entry name" value="PNP_UDP_1"/>
    <property type="match status" value="1"/>
</dbReference>
<dbReference type="RefSeq" id="XP_055879890.1">
    <property type="nucleotide sequence ID" value="XM_056023915.1"/>
</dbReference>
<name>A0A2C9K3Y3_BIOGL</name>
<dbReference type="VEuPathDB" id="VectorBase:BGLAX_031077"/>
<evidence type="ECO:0000256" key="4">
    <source>
        <dbReference type="ARBA" id="ARBA00013834"/>
    </source>
</evidence>
<evidence type="ECO:0000256" key="11">
    <source>
        <dbReference type="ARBA" id="ARBA00023970"/>
    </source>
</evidence>
<dbReference type="NCBIfam" id="NF006054">
    <property type="entry name" value="PRK08202.1"/>
    <property type="match status" value="1"/>
</dbReference>
<dbReference type="RefSeq" id="XP_055879893.1">
    <property type="nucleotide sequence ID" value="XM_056023918.1"/>
</dbReference>
<comment type="similarity">
    <text evidence="2 12">Belongs to the PNP/MTAP phosphorylase family.</text>
</comment>
<dbReference type="PANTHER" id="PTHR11904">
    <property type="entry name" value="METHYLTHIOADENOSINE/PURINE NUCLEOSIDE PHOSPHORYLASE"/>
    <property type="match status" value="1"/>
</dbReference>
<keyword evidence="5 12" id="KW-0328">Glycosyltransferase</keyword>
<evidence type="ECO:0000313" key="18">
    <source>
        <dbReference type="RefSeq" id="XP_055879891.1"/>
    </source>
</evidence>
<dbReference type="Gene3D" id="3.40.50.1580">
    <property type="entry name" value="Nucleoside phosphorylase domain"/>
    <property type="match status" value="1"/>
</dbReference>
<dbReference type="PANTHER" id="PTHR11904:SF9">
    <property type="entry name" value="PURINE NUCLEOSIDE PHOSPHORYLASE-RELATED"/>
    <property type="match status" value="1"/>
</dbReference>
<reference evidence="14" key="1">
    <citation type="submission" date="2020-05" db="UniProtKB">
        <authorList>
            <consortium name="EnsemblMetazoa"/>
        </authorList>
    </citation>
    <scope>IDENTIFICATION</scope>
    <source>
        <strain evidence="14">BB02</strain>
    </source>
</reference>
<dbReference type="PROSITE" id="PS01240">
    <property type="entry name" value="PNP_MTAP_2"/>
    <property type="match status" value="1"/>
</dbReference>
<accession>A0A2C9K3Y3</accession>
<dbReference type="STRING" id="6526.A0A2C9K3Y3"/>
<dbReference type="NCBIfam" id="TIGR01697">
    <property type="entry name" value="PNPH-PUNA-XAPA"/>
    <property type="match status" value="1"/>
</dbReference>
<gene>
    <name evidence="14" type="primary">106050162</name>
    <name evidence="17 18 19 20" type="synonym">LOC106050162</name>
</gene>
<dbReference type="InterPro" id="IPR000845">
    <property type="entry name" value="Nucleoside_phosphorylase_d"/>
</dbReference>
<dbReference type="CDD" id="cd09009">
    <property type="entry name" value="PNP-EcPNPII_like"/>
    <property type="match status" value="1"/>
</dbReference>
<dbReference type="InterPro" id="IPR011268">
    <property type="entry name" value="Purine_phosphorylase"/>
</dbReference>
<evidence type="ECO:0000256" key="12">
    <source>
        <dbReference type="PIRNR" id="PIRNR000477"/>
    </source>
</evidence>
<dbReference type="OrthoDB" id="10261782at2759"/>
<organism evidence="14 15">
    <name type="scientific">Biomphalaria glabrata</name>
    <name type="common">Bloodfluke planorb</name>
    <name type="synonym">Freshwater snail</name>
    <dbReference type="NCBI Taxonomy" id="6526"/>
    <lineage>
        <taxon>Eukaryota</taxon>
        <taxon>Metazoa</taxon>
        <taxon>Spiralia</taxon>
        <taxon>Lophotrochozoa</taxon>
        <taxon>Mollusca</taxon>
        <taxon>Gastropoda</taxon>
        <taxon>Heterobranchia</taxon>
        <taxon>Euthyneura</taxon>
        <taxon>Panpulmonata</taxon>
        <taxon>Hygrophila</taxon>
        <taxon>Lymnaeoidea</taxon>
        <taxon>Planorbidae</taxon>
        <taxon>Biomphalaria</taxon>
    </lineage>
</organism>
<sequence>MAAINTDLSVIGYTYEDIQNMAQSILKNTELRPKIGIICGTGLGGIADIVENPITVSYDTIKGFPVSTVKGHSGKFVFGTIKGKEVLLMMGRFHYYEGYPMWKVAMPVRVMKAMGIEVLLLTNAAGGLNQDYKTGDIMILKDHIDLPGLTGECVLIGKNDERFGPRFVATNGAYDVELGKKFLQIATELGHGSIMREGIYIMIGGPTFSSAAEARVLRMFGADAVGMSTVPESVVGRHSSMKIFGVSLITDMVDLDVGSQFQVTHEDVLRTANERALILQDIFVKFVQQI</sequence>
<protein>
    <recommendedName>
        <fullName evidence="4 12">Purine nucleoside phosphorylase</fullName>
        <ecNumber evidence="3 12">2.4.2.1</ecNumber>
    </recommendedName>
    <alternativeName>
        <fullName evidence="12">Inosine-guanosine phosphorylase</fullName>
    </alternativeName>
</protein>
<dbReference type="AlphaFoldDB" id="A0A2C9K3Y3"/>
<dbReference type="RefSeq" id="XP_055879891.1">
    <property type="nucleotide sequence ID" value="XM_056023916.1"/>
</dbReference>
<evidence type="ECO:0000259" key="13">
    <source>
        <dbReference type="Pfam" id="PF01048"/>
    </source>
</evidence>
<keyword evidence="7" id="KW-0660">Purine salvage</keyword>
<evidence type="ECO:0000313" key="19">
    <source>
        <dbReference type="RefSeq" id="XP_055879892.1"/>
    </source>
</evidence>
<evidence type="ECO:0000256" key="9">
    <source>
        <dbReference type="ARBA" id="ARBA00023929"/>
    </source>
</evidence>
<evidence type="ECO:0000256" key="1">
    <source>
        <dbReference type="ARBA" id="ARBA00005058"/>
    </source>
</evidence>
<dbReference type="PIRSF" id="PIRSF000477">
    <property type="entry name" value="PurNPase"/>
    <property type="match status" value="1"/>
</dbReference>